<organism evidence="9 10">
    <name type="scientific">Pseudoflavonifractor capillosus</name>
    <dbReference type="NCBI Taxonomy" id="106588"/>
    <lineage>
        <taxon>Bacteria</taxon>
        <taxon>Bacillati</taxon>
        <taxon>Bacillota</taxon>
        <taxon>Clostridia</taxon>
        <taxon>Eubacteriales</taxon>
        <taxon>Oscillospiraceae</taxon>
        <taxon>Pseudoflavonifractor</taxon>
    </lineage>
</organism>
<feature type="transmembrane region" description="Helical" evidence="7">
    <location>
        <begin position="46"/>
        <end position="67"/>
    </location>
</feature>
<dbReference type="Pfam" id="PF00892">
    <property type="entry name" value="EamA"/>
    <property type="match status" value="2"/>
</dbReference>
<proteinExistence type="inferred from homology"/>
<gene>
    <name evidence="9" type="ORF">K8V01_08845</name>
</gene>
<reference evidence="9" key="2">
    <citation type="submission" date="2021-09" db="EMBL/GenBank/DDBJ databases">
        <authorList>
            <person name="Gilroy R."/>
        </authorList>
    </citation>
    <scope>NUCLEOTIDE SEQUENCE</scope>
    <source>
        <strain evidence="9">CHK179-5677</strain>
    </source>
</reference>
<dbReference type="GO" id="GO:0005886">
    <property type="term" value="C:plasma membrane"/>
    <property type="evidence" value="ECO:0007669"/>
    <property type="project" value="UniProtKB-SubCell"/>
</dbReference>
<feature type="transmembrane region" description="Helical" evidence="7">
    <location>
        <begin position="165"/>
        <end position="184"/>
    </location>
</feature>
<dbReference type="RefSeq" id="WP_295368682.1">
    <property type="nucleotide sequence ID" value="NZ_DYUC01000087.1"/>
</dbReference>
<dbReference type="SUPFAM" id="SSF103481">
    <property type="entry name" value="Multidrug resistance efflux transporter EmrE"/>
    <property type="match status" value="2"/>
</dbReference>
<feature type="transmembrane region" description="Helical" evidence="7">
    <location>
        <begin position="223"/>
        <end position="243"/>
    </location>
</feature>
<evidence type="ECO:0000313" key="10">
    <source>
        <dbReference type="Proteomes" id="UP000760668"/>
    </source>
</evidence>
<feature type="transmembrane region" description="Helical" evidence="7">
    <location>
        <begin position="79"/>
        <end position="97"/>
    </location>
</feature>
<dbReference type="PANTHER" id="PTHR42920">
    <property type="entry name" value="OS03G0707200 PROTEIN-RELATED"/>
    <property type="match status" value="1"/>
</dbReference>
<name>A0A921ST32_9FIRM</name>
<dbReference type="PANTHER" id="PTHR42920:SF5">
    <property type="entry name" value="EAMA DOMAIN-CONTAINING PROTEIN"/>
    <property type="match status" value="1"/>
</dbReference>
<comment type="caution">
    <text evidence="9">The sequence shown here is derived from an EMBL/GenBank/DDBJ whole genome shotgun (WGS) entry which is preliminary data.</text>
</comment>
<evidence type="ECO:0000256" key="2">
    <source>
        <dbReference type="ARBA" id="ARBA00007362"/>
    </source>
</evidence>
<evidence type="ECO:0000259" key="8">
    <source>
        <dbReference type="Pfam" id="PF00892"/>
    </source>
</evidence>
<keyword evidence="6 7" id="KW-0472">Membrane</keyword>
<dbReference type="AlphaFoldDB" id="A0A921ST32"/>
<dbReference type="Proteomes" id="UP000760668">
    <property type="component" value="Unassembled WGS sequence"/>
</dbReference>
<feature type="transmembrane region" description="Helical" evidence="7">
    <location>
        <begin position="191"/>
        <end position="211"/>
    </location>
</feature>
<dbReference type="InterPro" id="IPR000620">
    <property type="entry name" value="EamA_dom"/>
</dbReference>
<feature type="transmembrane region" description="Helical" evidence="7">
    <location>
        <begin position="255"/>
        <end position="275"/>
    </location>
</feature>
<comment type="subcellular location">
    <subcellularLocation>
        <location evidence="1">Cell membrane</location>
        <topology evidence="1">Multi-pass membrane protein</topology>
    </subcellularLocation>
</comment>
<feature type="domain" description="EamA" evidence="8">
    <location>
        <begin position="25"/>
        <end position="151"/>
    </location>
</feature>
<evidence type="ECO:0000256" key="7">
    <source>
        <dbReference type="SAM" id="Phobius"/>
    </source>
</evidence>
<feature type="transmembrane region" description="Helical" evidence="7">
    <location>
        <begin position="281"/>
        <end position="303"/>
    </location>
</feature>
<reference evidence="9" key="1">
    <citation type="journal article" date="2021" name="PeerJ">
        <title>Extensive microbial diversity within the chicken gut microbiome revealed by metagenomics and culture.</title>
        <authorList>
            <person name="Gilroy R."/>
            <person name="Ravi A."/>
            <person name="Getino M."/>
            <person name="Pursley I."/>
            <person name="Horton D.L."/>
            <person name="Alikhan N.F."/>
            <person name="Baker D."/>
            <person name="Gharbi K."/>
            <person name="Hall N."/>
            <person name="Watson M."/>
            <person name="Adriaenssens E.M."/>
            <person name="Foster-Nyarko E."/>
            <person name="Jarju S."/>
            <person name="Secka A."/>
            <person name="Antonio M."/>
            <person name="Oren A."/>
            <person name="Chaudhuri R.R."/>
            <person name="La Ragione R."/>
            <person name="Hildebrand F."/>
            <person name="Pallen M.J."/>
        </authorList>
    </citation>
    <scope>NUCLEOTIDE SEQUENCE</scope>
    <source>
        <strain evidence="9">CHK179-5677</strain>
    </source>
</reference>
<feature type="transmembrane region" description="Helical" evidence="7">
    <location>
        <begin position="135"/>
        <end position="153"/>
    </location>
</feature>
<evidence type="ECO:0000256" key="4">
    <source>
        <dbReference type="ARBA" id="ARBA00022692"/>
    </source>
</evidence>
<evidence type="ECO:0000256" key="5">
    <source>
        <dbReference type="ARBA" id="ARBA00022989"/>
    </source>
</evidence>
<sequence>MQEQNRDLQQEQNRDRVLTRLATPLIILATVIWGSSFVVMKSSVDVLPTFWLLAIRFTASAIVLALVFWKRWKLADKQYFIGGGIMGFFLFLAYSFQTFGLEGTTPGKNAFLTAVYCVIVPFLYWAVARQRPDRYNIAAAVLCIAGIGLVSVTGDNAAAVSMGDGLTLVGGFFFAAHIVAVSRFSQGRDIFLLTAIQFASFALFSWLGVLATRPALPVEAMDGGLALSLAYLVIFASCGALLFQNIGQKYTAPATAAVLLSLEAPFGVLFSVLFADERPTPLMALGFVLIFVAVICSETKFSFLRRERREAVRAE</sequence>
<protein>
    <submittedName>
        <fullName evidence="9">DMT family transporter</fullName>
    </submittedName>
</protein>
<comment type="similarity">
    <text evidence="2">Belongs to the EamA transporter family.</text>
</comment>
<dbReference type="InterPro" id="IPR037185">
    <property type="entry name" value="EmrE-like"/>
</dbReference>
<evidence type="ECO:0000256" key="6">
    <source>
        <dbReference type="ARBA" id="ARBA00023136"/>
    </source>
</evidence>
<feature type="transmembrane region" description="Helical" evidence="7">
    <location>
        <begin position="109"/>
        <end position="128"/>
    </location>
</feature>
<accession>A0A921ST32</accession>
<evidence type="ECO:0000313" key="9">
    <source>
        <dbReference type="EMBL" id="HJG87113.1"/>
    </source>
</evidence>
<evidence type="ECO:0000256" key="3">
    <source>
        <dbReference type="ARBA" id="ARBA00022475"/>
    </source>
</evidence>
<keyword evidence="5 7" id="KW-1133">Transmembrane helix</keyword>
<feature type="domain" description="EamA" evidence="8">
    <location>
        <begin position="162"/>
        <end position="296"/>
    </location>
</feature>
<keyword evidence="3" id="KW-1003">Cell membrane</keyword>
<dbReference type="InterPro" id="IPR051258">
    <property type="entry name" value="Diverse_Substrate_Transporter"/>
</dbReference>
<evidence type="ECO:0000256" key="1">
    <source>
        <dbReference type="ARBA" id="ARBA00004651"/>
    </source>
</evidence>
<keyword evidence="4 7" id="KW-0812">Transmembrane</keyword>
<dbReference type="EMBL" id="DYUC01000087">
    <property type="protein sequence ID" value="HJG87113.1"/>
    <property type="molecule type" value="Genomic_DNA"/>
</dbReference>
<feature type="transmembrane region" description="Helical" evidence="7">
    <location>
        <begin position="21"/>
        <end position="40"/>
    </location>
</feature>